<comment type="caution">
    <text evidence="1">The sequence shown here is derived from an EMBL/GenBank/DDBJ whole genome shotgun (WGS) entry which is preliminary data.</text>
</comment>
<dbReference type="Proteomes" id="UP001227268">
    <property type="component" value="Unassembled WGS sequence"/>
</dbReference>
<sequence length="421" mass="47377">MSETTARDGRLQQLRRQYFALHPIRLINFGTEIGHGEEDSLYKHQDWIYQHIFNAPFRPANDYQRKFLKALISVIEEDLRSVDAVAEEWEIDDRLLDRYSELLVESSATSTNLTPDPSFKTYLYGNNDKENSITLFEAQTTIEAGSTGLRTWTASLFLAEALLHRPSLLIRPELSNTTTIRQTAFPPILELGAGTGFLSIFLSQLGCPKIWSSDIGDEEATLKDNVDIVDRTGGEEEAEYDASEAHIDASDPQRQYAKIISQTTRRGPLDGLIANLRLNQIEEAGQIVPLPLDWLHSNEEDGNAGKRDAMVKLSQSLPADLTILGTDVIYDPDLVNPLVSTIELFLRYPPPPEGEGKSRAALIAATVRNKDTLQAFKDKCLTMSLRLEAIDMRRKNVPTVFWNAKTWEGSEVELMRVTRNV</sequence>
<gene>
    <name evidence="1" type="ORF">QFC21_002392</name>
</gene>
<evidence type="ECO:0000313" key="2">
    <source>
        <dbReference type="Proteomes" id="UP001227268"/>
    </source>
</evidence>
<proteinExistence type="predicted"/>
<keyword evidence="2" id="KW-1185">Reference proteome</keyword>
<dbReference type="EMBL" id="JASBWT010000006">
    <property type="protein sequence ID" value="KAJ9103929.1"/>
    <property type="molecule type" value="Genomic_DNA"/>
</dbReference>
<evidence type="ECO:0000313" key="1">
    <source>
        <dbReference type="EMBL" id="KAJ9103929.1"/>
    </source>
</evidence>
<accession>A0ACC2VWU0</accession>
<organism evidence="1 2">
    <name type="scientific">Naganishia friedmannii</name>
    <dbReference type="NCBI Taxonomy" id="89922"/>
    <lineage>
        <taxon>Eukaryota</taxon>
        <taxon>Fungi</taxon>
        <taxon>Dikarya</taxon>
        <taxon>Basidiomycota</taxon>
        <taxon>Agaricomycotina</taxon>
        <taxon>Tremellomycetes</taxon>
        <taxon>Filobasidiales</taxon>
        <taxon>Filobasidiaceae</taxon>
        <taxon>Naganishia</taxon>
    </lineage>
</organism>
<reference evidence="1" key="1">
    <citation type="submission" date="2023-04" db="EMBL/GenBank/DDBJ databases">
        <title>Draft Genome sequencing of Naganishia species isolated from polar environments using Oxford Nanopore Technology.</title>
        <authorList>
            <person name="Leo P."/>
            <person name="Venkateswaran K."/>
        </authorList>
    </citation>
    <scope>NUCLEOTIDE SEQUENCE</scope>
    <source>
        <strain evidence="1">MNA-CCFEE 5423</strain>
    </source>
</reference>
<protein>
    <submittedName>
        <fullName evidence="1">Uncharacterized protein</fullName>
    </submittedName>
</protein>
<name>A0ACC2VWU0_9TREE</name>